<proteinExistence type="predicted"/>
<keyword evidence="3" id="KW-1185">Reference proteome</keyword>
<dbReference type="Gramene" id="RZC77277">
    <property type="protein sequence ID" value="RZC77277"/>
    <property type="gene ID" value="C5167_001415"/>
</dbReference>
<accession>A0A4Y7KWW1</accession>
<organism evidence="2 3">
    <name type="scientific">Papaver somniferum</name>
    <name type="common">Opium poppy</name>
    <dbReference type="NCBI Taxonomy" id="3469"/>
    <lineage>
        <taxon>Eukaryota</taxon>
        <taxon>Viridiplantae</taxon>
        <taxon>Streptophyta</taxon>
        <taxon>Embryophyta</taxon>
        <taxon>Tracheophyta</taxon>
        <taxon>Spermatophyta</taxon>
        <taxon>Magnoliopsida</taxon>
        <taxon>Ranunculales</taxon>
        <taxon>Papaveraceae</taxon>
        <taxon>Papaveroideae</taxon>
        <taxon>Papaver</taxon>
    </lineage>
</organism>
<reference evidence="2 3" key="1">
    <citation type="journal article" date="2018" name="Science">
        <title>The opium poppy genome and morphinan production.</title>
        <authorList>
            <person name="Guo L."/>
            <person name="Winzer T."/>
            <person name="Yang X."/>
            <person name="Li Y."/>
            <person name="Ning Z."/>
            <person name="He Z."/>
            <person name="Teodor R."/>
            <person name="Lu Y."/>
            <person name="Bowser T.A."/>
            <person name="Graham I.A."/>
            <person name="Ye K."/>
        </authorList>
    </citation>
    <scope>NUCLEOTIDE SEQUENCE [LARGE SCALE GENOMIC DNA]</scope>
    <source>
        <strain evidence="3">cv. HN1</strain>
        <tissue evidence="2">Leaves</tissue>
    </source>
</reference>
<dbReference type="Proteomes" id="UP000316621">
    <property type="component" value="Chromosome 9"/>
</dbReference>
<feature type="region of interest" description="Disordered" evidence="1">
    <location>
        <begin position="106"/>
        <end position="126"/>
    </location>
</feature>
<name>A0A4Y7KWW1_PAPSO</name>
<dbReference type="EMBL" id="CM010723">
    <property type="protein sequence ID" value="RZC77277.1"/>
    <property type="molecule type" value="Genomic_DNA"/>
</dbReference>
<sequence length="149" mass="16404">MESVDYPIEKDEQPVCSSVARGGPIYIPDLTSPLISLDSFHLFEEDLSVDELKIYTEEELVEKALEVQNNDENEPPQLGKRINTSVTNESLNGSLVQVCNPDSSGILVERNDSKKGRKRGSKFDRNFPAAELESGYTAKASCKPQAKAG</sequence>
<dbReference type="AlphaFoldDB" id="A0A4Y7KWW1"/>
<evidence type="ECO:0000313" key="2">
    <source>
        <dbReference type="EMBL" id="RZC77277.1"/>
    </source>
</evidence>
<protein>
    <submittedName>
        <fullName evidence="2">Uncharacterized protein</fullName>
    </submittedName>
</protein>
<dbReference type="STRING" id="3469.A0A4Y7KWW1"/>
<evidence type="ECO:0000313" key="3">
    <source>
        <dbReference type="Proteomes" id="UP000316621"/>
    </source>
</evidence>
<evidence type="ECO:0000256" key="1">
    <source>
        <dbReference type="SAM" id="MobiDB-lite"/>
    </source>
</evidence>
<gene>
    <name evidence="2" type="ORF">C5167_001415</name>
</gene>